<feature type="compositionally biased region" description="Polar residues" evidence="2">
    <location>
        <begin position="14"/>
        <end position="23"/>
    </location>
</feature>
<feature type="compositionally biased region" description="Basic and acidic residues" evidence="2">
    <location>
        <begin position="209"/>
        <end position="224"/>
    </location>
</feature>
<organism evidence="4 5">
    <name type="scientific">Achaetomium macrosporum</name>
    <dbReference type="NCBI Taxonomy" id="79813"/>
    <lineage>
        <taxon>Eukaryota</taxon>
        <taxon>Fungi</taxon>
        <taxon>Dikarya</taxon>
        <taxon>Ascomycota</taxon>
        <taxon>Pezizomycotina</taxon>
        <taxon>Sordariomycetes</taxon>
        <taxon>Sordariomycetidae</taxon>
        <taxon>Sordariales</taxon>
        <taxon>Chaetomiaceae</taxon>
        <taxon>Achaetomium</taxon>
    </lineage>
</organism>
<dbReference type="InterPro" id="IPR036875">
    <property type="entry name" value="Znf_CCHC_sf"/>
</dbReference>
<protein>
    <recommendedName>
        <fullName evidence="3">CCHC-type domain-containing protein</fullName>
    </recommendedName>
</protein>
<reference evidence="4" key="1">
    <citation type="journal article" date="2023" name="Mol. Phylogenet. Evol.">
        <title>Genome-scale phylogeny and comparative genomics of the fungal order Sordariales.</title>
        <authorList>
            <person name="Hensen N."/>
            <person name="Bonometti L."/>
            <person name="Westerberg I."/>
            <person name="Brannstrom I.O."/>
            <person name="Guillou S."/>
            <person name="Cros-Aarteil S."/>
            <person name="Calhoun S."/>
            <person name="Haridas S."/>
            <person name="Kuo A."/>
            <person name="Mondo S."/>
            <person name="Pangilinan J."/>
            <person name="Riley R."/>
            <person name="LaButti K."/>
            <person name="Andreopoulos B."/>
            <person name="Lipzen A."/>
            <person name="Chen C."/>
            <person name="Yan M."/>
            <person name="Daum C."/>
            <person name="Ng V."/>
            <person name="Clum A."/>
            <person name="Steindorff A."/>
            <person name="Ohm R.A."/>
            <person name="Martin F."/>
            <person name="Silar P."/>
            <person name="Natvig D.O."/>
            <person name="Lalanne C."/>
            <person name="Gautier V."/>
            <person name="Ament-Velasquez S.L."/>
            <person name="Kruys A."/>
            <person name="Hutchinson M.I."/>
            <person name="Powell A.J."/>
            <person name="Barry K."/>
            <person name="Miller A.N."/>
            <person name="Grigoriev I.V."/>
            <person name="Debuchy R."/>
            <person name="Gladieux P."/>
            <person name="Hiltunen Thoren M."/>
            <person name="Johannesson H."/>
        </authorList>
    </citation>
    <scope>NUCLEOTIDE SEQUENCE</scope>
    <source>
        <strain evidence="4">CBS 532.94</strain>
    </source>
</reference>
<evidence type="ECO:0000259" key="3">
    <source>
        <dbReference type="PROSITE" id="PS50158"/>
    </source>
</evidence>
<name>A0AAN7CH00_9PEZI</name>
<proteinExistence type="predicted"/>
<keyword evidence="5" id="KW-1185">Reference proteome</keyword>
<dbReference type="EMBL" id="MU860015">
    <property type="protein sequence ID" value="KAK4241926.1"/>
    <property type="molecule type" value="Genomic_DNA"/>
</dbReference>
<feature type="region of interest" description="Disordered" evidence="2">
    <location>
        <begin position="143"/>
        <end position="251"/>
    </location>
</feature>
<keyword evidence="1" id="KW-0479">Metal-binding</keyword>
<feature type="compositionally biased region" description="Basic and acidic residues" evidence="2">
    <location>
        <begin position="287"/>
        <end position="296"/>
    </location>
</feature>
<evidence type="ECO:0000256" key="2">
    <source>
        <dbReference type="SAM" id="MobiDB-lite"/>
    </source>
</evidence>
<keyword evidence="1" id="KW-0862">Zinc</keyword>
<gene>
    <name evidence="4" type="ORF">C8A03DRAFT_11865</name>
</gene>
<keyword evidence="1" id="KW-0863">Zinc-finger</keyword>
<dbReference type="InterPro" id="IPR001878">
    <property type="entry name" value="Znf_CCHC"/>
</dbReference>
<dbReference type="AlphaFoldDB" id="A0AAN7CH00"/>
<dbReference type="SUPFAM" id="SSF57756">
    <property type="entry name" value="Retrovirus zinc finger-like domains"/>
    <property type="match status" value="1"/>
</dbReference>
<feature type="compositionally biased region" description="Polar residues" evidence="2">
    <location>
        <begin position="69"/>
        <end position="78"/>
    </location>
</feature>
<feature type="region of interest" description="Disordered" evidence="2">
    <location>
        <begin position="38"/>
        <end position="82"/>
    </location>
</feature>
<feature type="region of interest" description="Disordered" evidence="2">
    <location>
        <begin position="265"/>
        <end position="296"/>
    </location>
</feature>
<dbReference type="GO" id="GO:0003676">
    <property type="term" value="F:nucleic acid binding"/>
    <property type="evidence" value="ECO:0007669"/>
    <property type="project" value="InterPro"/>
</dbReference>
<feature type="domain" description="CCHC-type" evidence="3">
    <location>
        <begin position="278"/>
        <end position="293"/>
    </location>
</feature>
<comment type="caution">
    <text evidence="4">The sequence shown here is derived from an EMBL/GenBank/DDBJ whole genome shotgun (WGS) entry which is preliminary data.</text>
</comment>
<dbReference type="PROSITE" id="PS50158">
    <property type="entry name" value="ZF_CCHC"/>
    <property type="match status" value="1"/>
</dbReference>
<evidence type="ECO:0000256" key="1">
    <source>
        <dbReference type="PROSITE-ProRule" id="PRU00047"/>
    </source>
</evidence>
<feature type="compositionally biased region" description="Acidic residues" evidence="2">
    <location>
        <begin position="187"/>
        <end position="199"/>
    </location>
</feature>
<dbReference type="SMART" id="SM00343">
    <property type="entry name" value="ZnF_C2HC"/>
    <property type="match status" value="1"/>
</dbReference>
<feature type="compositionally biased region" description="Low complexity" evidence="2">
    <location>
        <begin position="38"/>
        <end position="55"/>
    </location>
</feature>
<feature type="compositionally biased region" description="Polar residues" evidence="2">
    <location>
        <begin position="265"/>
        <end position="277"/>
    </location>
</feature>
<sequence length="296" mass="31278">MAPKTAAGPPAMAKQSTPKTMSSRLMTMKFMQRGAAVAAAAAAAGTPEPASPATPRTDDGSAKRRKVSHSPSVASSPGTPLYDQKAIQAAIEEEEKKRRAAIEKRAAELGDSHWVLEGAGALPKTGSRALLDVVPVGFAQIDSAGTSGEADDPFDVGSMPAQPQIKRFNMKKSKASDDGSSSSGSDSDSDSGSEGDSEDERSPASAGEEPSRGRRNTLGDEERKRARSSVSRRREEERRKAQQLAGKRRKKEIKLNKLISISSAASQGFSRPSSTFTCHGCGKAGHKVADCPKKRR</sequence>
<evidence type="ECO:0000313" key="5">
    <source>
        <dbReference type="Proteomes" id="UP001303760"/>
    </source>
</evidence>
<dbReference type="GO" id="GO:0008270">
    <property type="term" value="F:zinc ion binding"/>
    <property type="evidence" value="ECO:0007669"/>
    <property type="project" value="UniProtKB-KW"/>
</dbReference>
<evidence type="ECO:0000313" key="4">
    <source>
        <dbReference type="EMBL" id="KAK4241926.1"/>
    </source>
</evidence>
<dbReference type="Proteomes" id="UP001303760">
    <property type="component" value="Unassembled WGS sequence"/>
</dbReference>
<reference evidence="4" key="2">
    <citation type="submission" date="2023-05" db="EMBL/GenBank/DDBJ databases">
        <authorList>
            <consortium name="Lawrence Berkeley National Laboratory"/>
            <person name="Steindorff A."/>
            <person name="Hensen N."/>
            <person name="Bonometti L."/>
            <person name="Westerberg I."/>
            <person name="Brannstrom I.O."/>
            <person name="Guillou S."/>
            <person name="Cros-Aarteil S."/>
            <person name="Calhoun S."/>
            <person name="Haridas S."/>
            <person name="Kuo A."/>
            <person name="Mondo S."/>
            <person name="Pangilinan J."/>
            <person name="Riley R."/>
            <person name="Labutti K."/>
            <person name="Andreopoulos B."/>
            <person name="Lipzen A."/>
            <person name="Chen C."/>
            <person name="Yanf M."/>
            <person name="Daum C."/>
            <person name="Ng V."/>
            <person name="Clum A."/>
            <person name="Ohm R."/>
            <person name="Martin F."/>
            <person name="Silar P."/>
            <person name="Natvig D."/>
            <person name="Lalanne C."/>
            <person name="Gautier V."/>
            <person name="Ament-Velasquez S.L."/>
            <person name="Kruys A."/>
            <person name="Hutchinson M.I."/>
            <person name="Powell A.J."/>
            <person name="Barry K."/>
            <person name="Miller A.N."/>
            <person name="Grigoriev I.V."/>
            <person name="Debuchy R."/>
            <person name="Gladieux P."/>
            <person name="Thoren M.H."/>
            <person name="Johannesson H."/>
        </authorList>
    </citation>
    <scope>NUCLEOTIDE SEQUENCE</scope>
    <source>
        <strain evidence="4">CBS 532.94</strain>
    </source>
</reference>
<feature type="region of interest" description="Disordered" evidence="2">
    <location>
        <begin position="1"/>
        <end position="23"/>
    </location>
</feature>
<accession>A0AAN7CH00</accession>